<organism evidence="2">
    <name type="scientific">virus sp. ctJLD79</name>
    <dbReference type="NCBI Taxonomy" id="2827987"/>
    <lineage>
        <taxon>Viruses</taxon>
    </lineage>
</organism>
<dbReference type="Pfam" id="PF14594">
    <property type="entry name" value="Sipho_Gp37"/>
    <property type="match status" value="1"/>
</dbReference>
<feature type="domain" description="Gp28/Gp37-like" evidence="1">
    <location>
        <begin position="3"/>
        <end position="320"/>
    </location>
</feature>
<protein>
    <recommendedName>
        <fullName evidence="1">Gp28/Gp37-like domain-containing protein</fullName>
    </recommendedName>
</protein>
<sequence length="327" mass="36293">MTVSVYNLRLERIGVIETWVSLVWQECYNTEGSFQLEVRQRSDLLPLLKPEYYCGLTGHDTLMVIKSRQVKDGTIVVNGFPATRILDDRVSTDVVSNENAEAAMRRLFAAMAPYPGLELGEVAGLTAKYTPQISDKSLQKYFENIAQECVLGFRLRHDKKAQKLLFEVYQRGENPNAKYSTAYGNMGDIAHSVTTNGYKNVAVVAGAGEGGARITVMAGNTSATGADRREMYVDARQEQPEDGESDAAYKARLVALGEQKLVEQIRVENITFTLDDDRARLGDIVFCYIPEIGVNVKARIIGMTETSQDNVTTREAAIGTPVVVRRY</sequence>
<accession>A0A8S5RE48</accession>
<proteinExistence type="predicted"/>
<name>A0A8S5RE48_9VIRU</name>
<evidence type="ECO:0000313" key="2">
    <source>
        <dbReference type="EMBL" id="DAE29678.1"/>
    </source>
</evidence>
<reference evidence="2" key="1">
    <citation type="journal article" date="2021" name="Proc. Natl. Acad. Sci. U.S.A.">
        <title>A Catalog of Tens of Thousands of Viruses from Human Metagenomes Reveals Hidden Associations with Chronic Diseases.</title>
        <authorList>
            <person name="Tisza M.J."/>
            <person name="Buck C.B."/>
        </authorList>
    </citation>
    <scope>NUCLEOTIDE SEQUENCE</scope>
    <source>
        <strain evidence="2">CtJLD79</strain>
    </source>
</reference>
<evidence type="ECO:0000259" key="1">
    <source>
        <dbReference type="Pfam" id="PF14594"/>
    </source>
</evidence>
<dbReference type="EMBL" id="BK059097">
    <property type="protein sequence ID" value="DAE29678.1"/>
    <property type="molecule type" value="Genomic_DNA"/>
</dbReference>
<dbReference type="InterPro" id="IPR029432">
    <property type="entry name" value="Gp28/Gp37-like_dom"/>
</dbReference>